<organism evidence="1 2">
    <name type="scientific">Bauhinia variegata</name>
    <name type="common">Purple orchid tree</name>
    <name type="synonym">Phanera variegata</name>
    <dbReference type="NCBI Taxonomy" id="167791"/>
    <lineage>
        <taxon>Eukaryota</taxon>
        <taxon>Viridiplantae</taxon>
        <taxon>Streptophyta</taxon>
        <taxon>Embryophyta</taxon>
        <taxon>Tracheophyta</taxon>
        <taxon>Spermatophyta</taxon>
        <taxon>Magnoliopsida</taxon>
        <taxon>eudicotyledons</taxon>
        <taxon>Gunneridae</taxon>
        <taxon>Pentapetalae</taxon>
        <taxon>rosids</taxon>
        <taxon>fabids</taxon>
        <taxon>Fabales</taxon>
        <taxon>Fabaceae</taxon>
        <taxon>Cercidoideae</taxon>
        <taxon>Cercideae</taxon>
        <taxon>Bauhiniinae</taxon>
        <taxon>Bauhinia</taxon>
    </lineage>
</organism>
<dbReference type="EMBL" id="CM039436">
    <property type="protein sequence ID" value="KAI4314021.1"/>
    <property type="molecule type" value="Genomic_DNA"/>
</dbReference>
<comment type="caution">
    <text evidence="1">The sequence shown here is derived from an EMBL/GenBank/DDBJ whole genome shotgun (WGS) entry which is preliminary data.</text>
</comment>
<dbReference type="Proteomes" id="UP000828941">
    <property type="component" value="Chromosome 11"/>
</dbReference>
<gene>
    <name evidence="1" type="ORF">L6164_026964</name>
</gene>
<name>A0ACB9LRS9_BAUVA</name>
<proteinExistence type="predicted"/>
<evidence type="ECO:0000313" key="1">
    <source>
        <dbReference type="EMBL" id="KAI4314021.1"/>
    </source>
</evidence>
<keyword evidence="2" id="KW-1185">Reference proteome</keyword>
<accession>A0ACB9LRS9</accession>
<evidence type="ECO:0000313" key="2">
    <source>
        <dbReference type="Proteomes" id="UP000828941"/>
    </source>
</evidence>
<sequence>MANLKMLLITALGAALALERYNILGEEATKHMNMVTFFVFNPALIASNLAKTITYKSVAMLWFMPFNILISFVIGSILGWILLKIVKVPHILRGLVLACCSAGNVGTIFLVVIPAICTDKNSPFGDADICNAQALAYISLSLAIGSLYLWLYVYNMVRIAAMQISNPDNSVSISNISSGQQSPSDEHMDQLEAAHQILEPRNTSKISNSENSTSISNISCGQKSPSDNCMDQLESAHQTAEPKNTVAKQQVTTLKEKIIFHIKDIAIKYLNLKGVLTPSTTAVVVGLIIGVVQPFRKVLIGENAPLHVLQDSASLLGAAAVPAITLVMGANLLKGLRKSDLKVLVISLIMVVRYIFLPILGVAIVRAAVHFKLIPPDPLYQFILLLQYTAPPAINIVTITQLFGLGEKECSVIFLATYGAAPVALTLWSTFFLQLVQR</sequence>
<reference evidence="1 2" key="1">
    <citation type="journal article" date="2022" name="DNA Res.">
        <title>Chromosomal-level genome assembly of the orchid tree Bauhinia variegata (Leguminosae; Cercidoideae) supports the allotetraploid origin hypothesis of Bauhinia.</title>
        <authorList>
            <person name="Zhong Y."/>
            <person name="Chen Y."/>
            <person name="Zheng D."/>
            <person name="Pang J."/>
            <person name="Liu Y."/>
            <person name="Luo S."/>
            <person name="Meng S."/>
            <person name="Qian L."/>
            <person name="Wei D."/>
            <person name="Dai S."/>
            <person name="Zhou R."/>
        </authorList>
    </citation>
    <scope>NUCLEOTIDE SEQUENCE [LARGE SCALE GENOMIC DNA]</scope>
    <source>
        <strain evidence="1">BV-YZ2020</strain>
    </source>
</reference>
<protein>
    <submittedName>
        <fullName evidence="1">Uncharacterized protein</fullName>
    </submittedName>
</protein>